<dbReference type="GO" id="GO:0050380">
    <property type="term" value="F:undecaprenyl-diphosphatase activity"/>
    <property type="evidence" value="ECO:0007669"/>
    <property type="project" value="UniProtKB-UniRule"/>
</dbReference>
<name>A0A538SRA1_UNCEI</name>
<comment type="caution">
    <text evidence="15">The sequence shown here is derived from an EMBL/GenBank/DDBJ whole genome shotgun (WGS) entry which is preliminary data.</text>
</comment>
<keyword evidence="14" id="KW-0573">Peptidoglycan synthesis</keyword>
<dbReference type="GO" id="GO:0009252">
    <property type="term" value="P:peptidoglycan biosynthetic process"/>
    <property type="evidence" value="ECO:0007669"/>
    <property type="project" value="UniProtKB-KW"/>
</dbReference>
<comment type="catalytic activity">
    <reaction evidence="13 14">
        <text>di-trans,octa-cis-undecaprenyl diphosphate + H2O = di-trans,octa-cis-undecaprenyl phosphate + phosphate + H(+)</text>
        <dbReference type="Rhea" id="RHEA:28094"/>
        <dbReference type="ChEBI" id="CHEBI:15377"/>
        <dbReference type="ChEBI" id="CHEBI:15378"/>
        <dbReference type="ChEBI" id="CHEBI:43474"/>
        <dbReference type="ChEBI" id="CHEBI:58405"/>
        <dbReference type="ChEBI" id="CHEBI:60392"/>
        <dbReference type="EC" id="3.6.1.27"/>
    </reaction>
</comment>
<evidence type="ECO:0000256" key="2">
    <source>
        <dbReference type="ARBA" id="ARBA00010621"/>
    </source>
</evidence>
<keyword evidence="14" id="KW-0133">Cell shape</keyword>
<evidence type="ECO:0000256" key="1">
    <source>
        <dbReference type="ARBA" id="ARBA00004651"/>
    </source>
</evidence>
<feature type="transmembrane region" description="Helical" evidence="14">
    <location>
        <begin position="255"/>
        <end position="274"/>
    </location>
</feature>
<dbReference type="EMBL" id="VBOU01000079">
    <property type="protein sequence ID" value="TMQ53877.1"/>
    <property type="molecule type" value="Genomic_DNA"/>
</dbReference>
<comment type="subcellular location">
    <subcellularLocation>
        <location evidence="1 14">Cell membrane</location>
        <topology evidence="1 14">Multi-pass membrane protein</topology>
    </subcellularLocation>
</comment>
<dbReference type="EC" id="3.6.1.27" evidence="3 14"/>
<evidence type="ECO:0000256" key="5">
    <source>
        <dbReference type="ARBA" id="ARBA00022475"/>
    </source>
</evidence>
<dbReference type="NCBIfam" id="TIGR00753">
    <property type="entry name" value="undec_PP_bacA"/>
    <property type="match status" value="1"/>
</dbReference>
<keyword evidence="5 14" id="KW-1003">Cell membrane</keyword>
<evidence type="ECO:0000256" key="13">
    <source>
        <dbReference type="ARBA" id="ARBA00047594"/>
    </source>
</evidence>
<keyword evidence="10 14" id="KW-0046">Antibiotic resistance</keyword>
<evidence type="ECO:0000256" key="7">
    <source>
        <dbReference type="ARBA" id="ARBA00022801"/>
    </source>
</evidence>
<dbReference type="GO" id="GO:0008360">
    <property type="term" value="P:regulation of cell shape"/>
    <property type="evidence" value="ECO:0007669"/>
    <property type="project" value="UniProtKB-KW"/>
</dbReference>
<evidence type="ECO:0000256" key="11">
    <source>
        <dbReference type="ARBA" id="ARBA00032707"/>
    </source>
</evidence>
<protein>
    <recommendedName>
        <fullName evidence="4 14">Undecaprenyl-diphosphatase</fullName>
        <ecNumber evidence="3 14">3.6.1.27</ecNumber>
    </recommendedName>
    <alternativeName>
        <fullName evidence="12 14">Bacitracin resistance protein</fullName>
    </alternativeName>
    <alternativeName>
        <fullName evidence="11 14">Undecaprenyl pyrophosphate phosphatase</fullName>
    </alternativeName>
</protein>
<keyword evidence="8 14" id="KW-1133">Transmembrane helix</keyword>
<organism evidence="15 16">
    <name type="scientific">Eiseniibacteriota bacterium</name>
    <dbReference type="NCBI Taxonomy" id="2212470"/>
    <lineage>
        <taxon>Bacteria</taxon>
        <taxon>Candidatus Eiseniibacteriota</taxon>
    </lineage>
</organism>
<feature type="transmembrane region" description="Helical" evidence="14">
    <location>
        <begin position="105"/>
        <end position="127"/>
    </location>
</feature>
<dbReference type="Pfam" id="PF02673">
    <property type="entry name" value="BacA"/>
    <property type="match status" value="1"/>
</dbReference>
<comment type="miscellaneous">
    <text evidence="14">Bacitracin is thought to be involved in the inhibition of peptidoglycan synthesis by sequestering undecaprenyl diphosphate, thereby reducing the pool of lipid carrier available.</text>
</comment>
<evidence type="ECO:0000256" key="4">
    <source>
        <dbReference type="ARBA" id="ARBA00021581"/>
    </source>
</evidence>
<evidence type="ECO:0000256" key="9">
    <source>
        <dbReference type="ARBA" id="ARBA00023136"/>
    </source>
</evidence>
<accession>A0A538SRA1</accession>
<dbReference type="GO" id="GO:0046677">
    <property type="term" value="P:response to antibiotic"/>
    <property type="evidence" value="ECO:0007669"/>
    <property type="project" value="UniProtKB-UniRule"/>
</dbReference>
<dbReference type="NCBIfam" id="NF001389">
    <property type="entry name" value="PRK00281.1-2"/>
    <property type="match status" value="1"/>
</dbReference>
<evidence type="ECO:0000256" key="8">
    <source>
        <dbReference type="ARBA" id="ARBA00022989"/>
    </source>
</evidence>
<evidence type="ECO:0000313" key="15">
    <source>
        <dbReference type="EMBL" id="TMQ53877.1"/>
    </source>
</evidence>
<feature type="transmembrane region" description="Helical" evidence="14">
    <location>
        <begin position="139"/>
        <end position="163"/>
    </location>
</feature>
<dbReference type="PANTHER" id="PTHR30622:SF3">
    <property type="entry name" value="UNDECAPRENYL-DIPHOSPHATASE"/>
    <property type="match status" value="1"/>
</dbReference>
<feature type="transmembrane region" description="Helical" evidence="14">
    <location>
        <begin position="219"/>
        <end position="243"/>
    </location>
</feature>
<evidence type="ECO:0000256" key="6">
    <source>
        <dbReference type="ARBA" id="ARBA00022692"/>
    </source>
</evidence>
<comment type="function">
    <text evidence="14">Catalyzes the dephosphorylation of undecaprenyl diphosphate (UPP). Confers resistance to bacitracin.</text>
</comment>
<gene>
    <name evidence="14" type="primary">uppP</name>
    <name evidence="15" type="ORF">E6K74_08095</name>
</gene>
<sequence>MNLFQAGILGAIEGLTEFLPVSSTGHLILAAHAMGLVGDVMNDFEIVIQAGALLAVLWLYRARVAEVLGGIARPRSRGGSLLMKLAIAFLPAAVVGLAFHKAIQAHLFGPLPVAIALFVGGVVMVCFERWRRARRGTPAFESVDAIPLSVAFAIGLFQCASLWPGVSRAMVTILGGLLLGCSAVAAAEFSFLLALPTLGAATLFDFVKSRDALLSGASVGLEATAVGLAVAAIVAVIAIRSFLRYLTRHGLEPFGWYRIILGLVLFALLWHHAWGFR</sequence>
<evidence type="ECO:0000256" key="12">
    <source>
        <dbReference type="ARBA" id="ARBA00032932"/>
    </source>
</evidence>
<reference evidence="15 16" key="1">
    <citation type="journal article" date="2019" name="Nat. Microbiol.">
        <title>Mediterranean grassland soil C-N compound turnover is dependent on rainfall and depth, and is mediated by genomically divergent microorganisms.</title>
        <authorList>
            <person name="Diamond S."/>
            <person name="Andeer P.F."/>
            <person name="Li Z."/>
            <person name="Crits-Christoph A."/>
            <person name="Burstein D."/>
            <person name="Anantharaman K."/>
            <person name="Lane K.R."/>
            <person name="Thomas B.C."/>
            <person name="Pan C."/>
            <person name="Northen T.R."/>
            <person name="Banfield J.F."/>
        </authorList>
    </citation>
    <scope>NUCLEOTIDE SEQUENCE [LARGE SCALE GENOMIC DNA]</scope>
    <source>
        <strain evidence="15">WS_4</strain>
    </source>
</reference>
<dbReference type="GO" id="GO:0005886">
    <property type="term" value="C:plasma membrane"/>
    <property type="evidence" value="ECO:0007669"/>
    <property type="project" value="UniProtKB-SubCell"/>
</dbReference>
<proteinExistence type="inferred from homology"/>
<evidence type="ECO:0000313" key="16">
    <source>
        <dbReference type="Proteomes" id="UP000319829"/>
    </source>
</evidence>
<dbReference type="GO" id="GO:0071555">
    <property type="term" value="P:cell wall organization"/>
    <property type="evidence" value="ECO:0007669"/>
    <property type="project" value="UniProtKB-KW"/>
</dbReference>
<feature type="transmembrane region" description="Helical" evidence="14">
    <location>
        <begin position="81"/>
        <end position="99"/>
    </location>
</feature>
<comment type="similarity">
    <text evidence="2 14">Belongs to the UppP family.</text>
</comment>
<feature type="transmembrane region" description="Helical" evidence="14">
    <location>
        <begin position="44"/>
        <end position="60"/>
    </location>
</feature>
<dbReference type="AlphaFoldDB" id="A0A538SRA1"/>
<evidence type="ECO:0000256" key="14">
    <source>
        <dbReference type="HAMAP-Rule" id="MF_01006"/>
    </source>
</evidence>
<keyword evidence="9 14" id="KW-0472">Membrane</keyword>
<keyword evidence="7 14" id="KW-0378">Hydrolase</keyword>
<feature type="transmembrane region" description="Helical" evidence="14">
    <location>
        <begin position="169"/>
        <end position="198"/>
    </location>
</feature>
<evidence type="ECO:0000256" key="10">
    <source>
        <dbReference type="ARBA" id="ARBA00023251"/>
    </source>
</evidence>
<dbReference type="NCBIfam" id="NF001390">
    <property type="entry name" value="PRK00281.1-4"/>
    <property type="match status" value="1"/>
</dbReference>
<evidence type="ECO:0000256" key="3">
    <source>
        <dbReference type="ARBA" id="ARBA00012374"/>
    </source>
</evidence>
<keyword evidence="6 14" id="KW-0812">Transmembrane</keyword>
<dbReference type="PANTHER" id="PTHR30622">
    <property type="entry name" value="UNDECAPRENYL-DIPHOSPHATASE"/>
    <property type="match status" value="1"/>
</dbReference>
<dbReference type="HAMAP" id="MF_01006">
    <property type="entry name" value="Undec_diphosphatase"/>
    <property type="match status" value="1"/>
</dbReference>
<dbReference type="InterPro" id="IPR003824">
    <property type="entry name" value="UppP"/>
</dbReference>
<dbReference type="Proteomes" id="UP000319829">
    <property type="component" value="Unassembled WGS sequence"/>
</dbReference>
<keyword evidence="14" id="KW-0961">Cell wall biogenesis/degradation</keyword>